<evidence type="ECO:0000256" key="1">
    <source>
        <dbReference type="SAM" id="MobiDB-lite"/>
    </source>
</evidence>
<protein>
    <submittedName>
        <fullName evidence="2">Uncharacterized protein</fullName>
    </submittedName>
</protein>
<reference evidence="2 3" key="1">
    <citation type="journal article" date="2019" name="Sci. Rep.">
        <title>Orb-weaving spider Araneus ventricosus genome elucidates the spidroin gene catalogue.</title>
        <authorList>
            <person name="Kono N."/>
            <person name="Nakamura H."/>
            <person name="Ohtoshi R."/>
            <person name="Moran D.A.P."/>
            <person name="Shinohara A."/>
            <person name="Yoshida Y."/>
            <person name="Fujiwara M."/>
            <person name="Mori M."/>
            <person name="Tomita M."/>
            <person name="Arakawa K."/>
        </authorList>
    </citation>
    <scope>NUCLEOTIDE SEQUENCE [LARGE SCALE GENOMIC DNA]</scope>
</reference>
<evidence type="ECO:0000313" key="3">
    <source>
        <dbReference type="Proteomes" id="UP000499080"/>
    </source>
</evidence>
<proteinExistence type="predicted"/>
<dbReference type="Proteomes" id="UP000499080">
    <property type="component" value="Unassembled WGS sequence"/>
</dbReference>
<feature type="compositionally biased region" description="Polar residues" evidence="1">
    <location>
        <begin position="16"/>
        <end position="29"/>
    </location>
</feature>
<keyword evidence="3" id="KW-1185">Reference proteome</keyword>
<comment type="caution">
    <text evidence="2">The sequence shown here is derived from an EMBL/GenBank/DDBJ whole genome shotgun (WGS) entry which is preliminary data.</text>
</comment>
<accession>A0A4Y2NUV0</accession>
<sequence length="131" mass="14945">MSPSQIPTCVLAPPTIDQTAPSTPPQQEVTPPGPLTIYIDHLGDFLNQDPTEEQCSVRQWIWLSSKFNRCHSSHRLPLQNNLLESLRLESPERKLMRKTPSLVNHSSKEIEREQFGRSVMGPHQLEIPGWK</sequence>
<organism evidence="2 3">
    <name type="scientific">Araneus ventricosus</name>
    <name type="common">Orbweaver spider</name>
    <name type="synonym">Epeira ventricosa</name>
    <dbReference type="NCBI Taxonomy" id="182803"/>
    <lineage>
        <taxon>Eukaryota</taxon>
        <taxon>Metazoa</taxon>
        <taxon>Ecdysozoa</taxon>
        <taxon>Arthropoda</taxon>
        <taxon>Chelicerata</taxon>
        <taxon>Arachnida</taxon>
        <taxon>Araneae</taxon>
        <taxon>Araneomorphae</taxon>
        <taxon>Entelegynae</taxon>
        <taxon>Araneoidea</taxon>
        <taxon>Araneidae</taxon>
        <taxon>Araneus</taxon>
    </lineage>
</organism>
<evidence type="ECO:0000313" key="2">
    <source>
        <dbReference type="EMBL" id="GBN43368.1"/>
    </source>
</evidence>
<dbReference type="AlphaFoldDB" id="A0A4Y2NUV0"/>
<dbReference type="EMBL" id="BGPR01009960">
    <property type="protein sequence ID" value="GBN43368.1"/>
    <property type="molecule type" value="Genomic_DNA"/>
</dbReference>
<name>A0A4Y2NUV0_ARAVE</name>
<feature type="region of interest" description="Disordered" evidence="1">
    <location>
        <begin position="1"/>
        <end position="33"/>
    </location>
</feature>
<gene>
    <name evidence="2" type="ORF">AVEN_80830_1</name>
</gene>